<dbReference type="Gene3D" id="1.25.40.20">
    <property type="entry name" value="Ankyrin repeat-containing domain"/>
    <property type="match status" value="2"/>
</dbReference>
<keyword evidence="2 3" id="KW-0040">ANK repeat</keyword>
<dbReference type="Pfam" id="PF12796">
    <property type="entry name" value="Ank_2"/>
    <property type="match status" value="1"/>
</dbReference>
<proteinExistence type="predicted"/>
<name>A0A8H7NC56_BIOOC</name>
<dbReference type="InterPro" id="IPR036770">
    <property type="entry name" value="Ankyrin_rpt-contain_sf"/>
</dbReference>
<evidence type="ECO:0000256" key="1">
    <source>
        <dbReference type="ARBA" id="ARBA00022737"/>
    </source>
</evidence>
<dbReference type="SUPFAM" id="SSF48403">
    <property type="entry name" value="Ankyrin repeat"/>
    <property type="match status" value="2"/>
</dbReference>
<dbReference type="EMBL" id="JADCTT010000004">
    <property type="protein sequence ID" value="KAF9752983.1"/>
    <property type="molecule type" value="Genomic_DNA"/>
</dbReference>
<feature type="repeat" description="ANK" evidence="3">
    <location>
        <begin position="124"/>
        <end position="156"/>
    </location>
</feature>
<dbReference type="Proteomes" id="UP000616885">
    <property type="component" value="Unassembled WGS sequence"/>
</dbReference>
<dbReference type="InterPro" id="IPR001810">
    <property type="entry name" value="F-box_dom"/>
</dbReference>
<dbReference type="PANTHER" id="PTHR24198">
    <property type="entry name" value="ANKYRIN REPEAT AND PROTEIN KINASE DOMAIN-CONTAINING PROTEIN"/>
    <property type="match status" value="1"/>
</dbReference>
<dbReference type="AlphaFoldDB" id="A0A8H7NC56"/>
<evidence type="ECO:0000313" key="5">
    <source>
        <dbReference type="EMBL" id="KAF9752983.1"/>
    </source>
</evidence>
<dbReference type="PROSITE" id="PS50088">
    <property type="entry name" value="ANK_REPEAT"/>
    <property type="match status" value="2"/>
</dbReference>
<organism evidence="5 6">
    <name type="scientific">Bionectria ochroleuca</name>
    <name type="common">Gliocladium roseum</name>
    <dbReference type="NCBI Taxonomy" id="29856"/>
    <lineage>
        <taxon>Eukaryota</taxon>
        <taxon>Fungi</taxon>
        <taxon>Dikarya</taxon>
        <taxon>Ascomycota</taxon>
        <taxon>Pezizomycotina</taxon>
        <taxon>Sordariomycetes</taxon>
        <taxon>Hypocreomycetidae</taxon>
        <taxon>Hypocreales</taxon>
        <taxon>Bionectriaceae</taxon>
        <taxon>Clonostachys</taxon>
    </lineage>
</organism>
<dbReference type="Pfam" id="PF13606">
    <property type="entry name" value="Ank_3"/>
    <property type="match status" value="1"/>
</dbReference>
<evidence type="ECO:0000259" key="4">
    <source>
        <dbReference type="PROSITE" id="PS50181"/>
    </source>
</evidence>
<sequence length="812" mass="90287">MYKLPFDVLRLIADHLHPSDVASWLLTCRRLERNITPVLYDMPKPYAANLDTTYREDAQNENERDERDTGGNDQGIHSRALIVIWAAKHGYANTIRKVAAVEEISPLLHKRVPRRGLQARLGTLGMTPMHQAALYGNAKVIEVLVGLGVSADVAVGGFLRPLHLARNEAVIKALVKHDASIPDAEASPISPLVYSISAGSELSATRCFLELGCDPNALSPQGFSAGHVAIEKGQLETLKLLLDADLDVSDPAPRIGTLISHAIVTHQGSDPRLALRMVTLLLNHGAPAHGGKMVQWGSYFSIPCLLSNLLFATREDNPDAMIRLLLGRGARTTTGVRWPKEFARLSGWSGWSDAVASSWVILINPVTQLGSRVDWSTATSIAESFDTLSLLVARDVTKDGPRRLWRALLADFATAWRDETWDELTLFTLNQGLDMLFENRGVADEERLDMILAAAEILEGFDSKPILRTIKRLLEFGVDPNGRWTHALRTRLMDVCMTQRNVKMAKVIRLLIQHGADVNYYDSRRGWMPKNALECLIWDGESNLCQETVDRLEALLSSGKLDVNPPGNGRYGPPLLSMTRMKIGSSLCRDYRRKIISPLLKHGADINVVSGSWLNVPDDDKKIDELADDFDGKLRHTYGPILTSSAVPADLRSTAEMQTWVKQLTGEIDPITPYRWDLRRVRAIFPDYACDGGNVLHFASVCADPETLKLLLKSGARELINAKSTAGFTPLITLVYAAGNYRMSVEDFTFKKKLLLRYGADTSLVSAKGQTAWDLCIESREKKPWLKGSMVDDLHPDARPKWYETRVRKILN</sequence>
<evidence type="ECO:0000256" key="3">
    <source>
        <dbReference type="PROSITE-ProRule" id="PRU00023"/>
    </source>
</evidence>
<dbReference type="PROSITE" id="PS50181">
    <property type="entry name" value="FBOX"/>
    <property type="match status" value="1"/>
</dbReference>
<protein>
    <recommendedName>
        <fullName evidence="4">F-box domain-containing protein</fullName>
    </recommendedName>
</protein>
<feature type="repeat" description="ANK" evidence="3">
    <location>
        <begin position="221"/>
        <end position="249"/>
    </location>
</feature>
<comment type="caution">
    <text evidence="5">The sequence shown here is derived from an EMBL/GenBank/DDBJ whole genome shotgun (WGS) entry which is preliminary data.</text>
</comment>
<dbReference type="PANTHER" id="PTHR24198:SF165">
    <property type="entry name" value="ANKYRIN REPEAT-CONTAINING PROTEIN-RELATED"/>
    <property type="match status" value="1"/>
</dbReference>
<evidence type="ECO:0000256" key="2">
    <source>
        <dbReference type="ARBA" id="ARBA00023043"/>
    </source>
</evidence>
<dbReference type="SMART" id="SM00248">
    <property type="entry name" value="ANK"/>
    <property type="match status" value="5"/>
</dbReference>
<accession>A0A8H7NC56</accession>
<dbReference type="PROSITE" id="PS50297">
    <property type="entry name" value="ANK_REP_REGION"/>
    <property type="match status" value="2"/>
</dbReference>
<feature type="domain" description="F-box" evidence="4">
    <location>
        <begin position="1"/>
        <end position="57"/>
    </location>
</feature>
<reference evidence="5" key="1">
    <citation type="submission" date="2020-10" db="EMBL/GenBank/DDBJ databases">
        <title>High-Quality Genome Resource of Clonostachys rosea strain S41 by Oxford Nanopore Long-Read Sequencing.</title>
        <authorList>
            <person name="Wang H."/>
        </authorList>
    </citation>
    <scope>NUCLEOTIDE SEQUENCE</scope>
    <source>
        <strain evidence="5">S41</strain>
    </source>
</reference>
<gene>
    <name evidence="5" type="ORF">IM811_011741</name>
</gene>
<dbReference type="InterPro" id="IPR002110">
    <property type="entry name" value="Ankyrin_rpt"/>
</dbReference>
<evidence type="ECO:0000313" key="6">
    <source>
        <dbReference type="Proteomes" id="UP000616885"/>
    </source>
</evidence>
<keyword evidence="1" id="KW-0677">Repeat</keyword>
<dbReference type="PRINTS" id="PR01415">
    <property type="entry name" value="ANKYRIN"/>
</dbReference>